<dbReference type="RefSeq" id="WP_344198229.1">
    <property type="nucleotide sequence ID" value="NZ_BAAAND010000011.1"/>
</dbReference>
<evidence type="ECO:0000256" key="4">
    <source>
        <dbReference type="ARBA" id="ARBA00022989"/>
    </source>
</evidence>
<comment type="similarity">
    <text evidence="6">Belongs to the ABC-4 integral membrane protein family.</text>
</comment>
<evidence type="ECO:0000256" key="1">
    <source>
        <dbReference type="ARBA" id="ARBA00004651"/>
    </source>
</evidence>
<dbReference type="InterPro" id="IPR050250">
    <property type="entry name" value="Macrolide_Exporter_MacB"/>
</dbReference>
<feature type="transmembrane region" description="Helical" evidence="7">
    <location>
        <begin position="336"/>
        <end position="362"/>
    </location>
</feature>
<feature type="domain" description="ABC3 transporter permease C-terminal" evidence="8">
    <location>
        <begin position="719"/>
        <end position="822"/>
    </location>
</feature>
<organism evidence="9 10">
    <name type="scientific">Kribbella karoonensis</name>
    <dbReference type="NCBI Taxonomy" id="324851"/>
    <lineage>
        <taxon>Bacteria</taxon>
        <taxon>Bacillati</taxon>
        <taxon>Actinomycetota</taxon>
        <taxon>Actinomycetes</taxon>
        <taxon>Propionibacteriales</taxon>
        <taxon>Kribbellaceae</taxon>
        <taxon>Kribbella</taxon>
    </lineage>
</organism>
<feature type="transmembrane region" description="Helical" evidence="7">
    <location>
        <begin position="241"/>
        <end position="266"/>
    </location>
</feature>
<dbReference type="Proteomes" id="UP001500190">
    <property type="component" value="Unassembled WGS sequence"/>
</dbReference>
<dbReference type="PANTHER" id="PTHR30572:SF4">
    <property type="entry name" value="ABC TRANSPORTER PERMEASE YTRF"/>
    <property type="match status" value="1"/>
</dbReference>
<comment type="caution">
    <text evidence="9">The sequence shown here is derived from an EMBL/GenBank/DDBJ whole genome shotgun (WGS) entry which is preliminary data.</text>
</comment>
<evidence type="ECO:0000256" key="7">
    <source>
        <dbReference type="SAM" id="Phobius"/>
    </source>
</evidence>
<feature type="transmembrane region" description="Helical" evidence="7">
    <location>
        <begin position="489"/>
        <end position="508"/>
    </location>
</feature>
<evidence type="ECO:0000259" key="8">
    <source>
        <dbReference type="Pfam" id="PF02687"/>
    </source>
</evidence>
<evidence type="ECO:0000313" key="10">
    <source>
        <dbReference type="Proteomes" id="UP001500190"/>
    </source>
</evidence>
<feature type="transmembrane region" description="Helical" evidence="7">
    <location>
        <begin position="23"/>
        <end position="43"/>
    </location>
</feature>
<accession>A0ABN2EH13</accession>
<feature type="domain" description="ABC3 transporter permease C-terminal" evidence="8">
    <location>
        <begin position="248"/>
        <end position="366"/>
    </location>
</feature>
<protein>
    <recommendedName>
        <fullName evidence="8">ABC3 transporter permease C-terminal domain-containing protein</fullName>
    </recommendedName>
</protein>
<feature type="transmembrane region" description="Helical" evidence="7">
    <location>
        <begin position="296"/>
        <end position="316"/>
    </location>
</feature>
<evidence type="ECO:0000256" key="6">
    <source>
        <dbReference type="ARBA" id="ARBA00038076"/>
    </source>
</evidence>
<keyword evidence="5 7" id="KW-0472">Membrane</keyword>
<evidence type="ECO:0000256" key="5">
    <source>
        <dbReference type="ARBA" id="ARBA00023136"/>
    </source>
</evidence>
<feature type="transmembrane region" description="Helical" evidence="7">
    <location>
        <begin position="717"/>
        <end position="737"/>
    </location>
</feature>
<feature type="transmembrane region" description="Helical" evidence="7">
    <location>
        <begin position="436"/>
        <end position="458"/>
    </location>
</feature>
<gene>
    <name evidence="9" type="ORF">GCM10009742_64340</name>
</gene>
<evidence type="ECO:0000313" key="9">
    <source>
        <dbReference type="EMBL" id="GAA1606195.1"/>
    </source>
</evidence>
<dbReference type="PANTHER" id="PTHR30572">
    <property type="entry name" value="MEMBRANE COMPONENT OF TRANSPORTER-RELATED"/>
    <property type="match status" value="1"/>
</dbReference>
<sequence length="835" mass="86130">MVKLLNDWVVALRLARRTARRTLGRTLLIAALVGLPVLAGSWFSVVHRGTHPRGELLARTVLGPSDARLTVPSAQTDVRRALPSGSHYARAKSINGDLELRGNGTALNVGLATGDFTNTLLGGTFRLDAGRMPAKASEVALSPVLADHLGLHPGSVLTAANGTKYQVVGIARTLDLPKARMVFATPALGDPAAQAEYLVDLPNGVDVTALAEKLSKQGITLESRASVIDPPAMPRGPVGGAAARVLIVGFGVLELMLLAGTAFAVVARRQTRELGLVTAVGGTSADVRRVVLAQGLYAGLLGAGGGLVIGVLIALAGKSWWEDATSTLITGWQIPWVQLLGVVAVGLVAGLGSALVPAIGAARRPPLAALAGRFNAVVAGVRLRRVALVLVASGLVLSVVGNLQLASALGTARQERAAADPAQISRVASASPTLPVAVVVAGITLVVAGLVWMLPALVGKVAGRFRTLPLSIRLALRDASRHRHRTGPVTAAIMIAVAGTTALAFAVVNQSAAKAQNYEPAGRIGDAVLRFDGDVPYSAELVDRVQSLLPVEHRYEVGTVVLKGTKATDGYVANGSVYSTGYSLTAVDPAYVARFLDWGRRAAAALRQGEVVVPLATLAHDGKVELARGDDIDGRQTFRYPAVVVPSPPKAGVLARSALISTDAARQLGTAGVDAVHFSLREEPSAAQLAAVARLLGHEDALQVEHGYQSPVRKASIGLLVAGLAATLLGVAMSVALSMSEGRADFATLAAVGAPPRLRRGLAAAQGWFLGQLGCLLGVAVGALYGFTAHSVVGSPTVVVPWAVIAGVAVLVPLFAGAVPYALTRSQLELVRRTD</sequence>
<name>A0ABN2EH13_9ACTN</name>
<dbReference type="InterPro" id="IPR003838">
    <property type="entry name" value="ABC3_permease_C"/>
</dbReference>
<keyword evidence="3 7" id="KW-0812">Transmembrane</keyword>
<keyword evidence="10" id="KW-1185">Reference proteome</keyword>
<feature type="transmembrane region" description="Helical" evidence="7">
    <location>
        <begin position="383"/>
        <end position="403"/>
    </location>
</feature>
<evidence type="ECO:0000256" key="2">
    <source>
        <dbReference type="ARBA" id="ARBA00022475"/>
    </source>
</evidence>
<evidence type="ECO:0000256" key="3">
    <source>
        <dbReference type="ARBA" id="ARBA00022692"/>
    </source>
</evidence>
<keyword evidence="4 7" id="KW-1133">Transmembrane helix</keyword>
<comment type="subcellular location">
    <subcellularLocation>
        <location evidence="1">Cell membrane</location>
        <topology evidence="1">Multi-pass membrane protein</topology>
    </subcellularLocation>
</comment>
<proteinExistence type="inferred from homology"/>
<feature type="transmembrane region" description="Helical" evidence="7">
    <location>
        <begin position="799"/>
        <end position="823"/>
    </location>
</feature>
<dbReference type="Pfam" id="PF02687">
    <property type="entry name" value="FtsX"/>
    <property type="match status" value="2"/>
</dbReference>
<keyword evidence="2" id="KW-1003">Cell membrane</keyword>
<feature type="transmembrane region" description="Helical" evidence="7">
    <location>
        <begin position="767"/>
        <end position="787"/>
    </location>
</feature>
<dbReference type="EMBL" id="BAAAND010000011">
    <property type="protein sequence ID" value="GAA1606195.1"/>
    <property type="molecule type" value="Genomic_DNA"/>
</dbReference>
<reference evidence="9 10" key="1">
    <citation type="journal article" date="2019" name="Int. J. Syst. Evol. Microbiol.">
        <title>The Global Catalogue of Microorganisms (GCM) 10K type strain sequencing project: providing services to taxonomists for standard genome sequencing and annotation.</title>
        <authorList>
            <consortium name="The Broad Institute Genomics Platform"/>
            <consortium name="The Broad Institute Genome Sequencing Center for Infectious Disease"/>
            <person name="Wu L."/>
            <person name="Ma J."/>
        </authorList>
    </citation>
    <scope>NUCLEOTIDE SEQUENCE [LARGE SCALE GENOMIC DNA]</scope>
    <source>
        <strain evidence="9 10">JCM 14304</strain>
    </source>
</reference>